<evidence type="ECO:0000256" key="5">
    <source>
        <dbReference type="PIRSR" id="PIRSR606710-2"/>
    </source>
</evidence>
<feature type="site" description="Important for catalytic activity, responsible for pKa modulation of the active site Glu and correct orientation of both the proton donor and substrate" evidence="5">
    <location>
        <position position="157"/>
    </location>
</feature>
<organism evidence="10 11">
    <name type="scientific">Xylanibacter ruminicola</name>
    <name type="common">Prevotella ruminicola</name>
    <dbReference type="NCBI Taxonomy" id="839"/>
    <lineage>
        <taxon>Bacteria</taxon>
        <taxon>Pseudomonadati</taxon>
        <taxon>Bacteroidota</taxon>
        <taxon>Bacteroidia</taxon>
        <taxon>Bacteroidales</taxon>
        <taxon>Prevotellaceae</taxon>
        <taxon>Xylanibacter</taxon>
    </lineage>
</organism>
<evidence type="ECO:0000256" key="6">
    <source>
        <dbReference type="RuleBase" id="RU361187"/>
    </source>
</evidence>
<keyword evidence="2 6" id="KW-0378">Hydrolase</keyword>
<proteinExistence type="inferred from homology"/>
<comment type="similarity">
    <text evidence="1 6">Belongs to the glycosyl hydrolase 43 family.</text>
</comment>
<dbReference type="InterPro" id="IPR006710">
    <property type="entry name" value="Glyco_hydro_43"/>
</dbReference>
<evidence type="ECO:0000313" key="10">
    <source>
        <dbReference type="EMBL" id="SEG10932.1"/>
    </source>
</evidence>
<dbReference type="InterPro" id="IPR013320">
    <property type="entry name" value="ConA-like_dom_sf"/>
</dbReference>
<protein>
    <submittedName>
        <fullName evidence="10">Beta-xylosidase</fullName>
    </submittedName>
</protein>
<feature type="signal peptide" evidence="8">
    <location>
        <begin position="1"/>
        <end position="23"/>
    </location>
</feature>
<dbReference type="InterPro" id="IPR041542">
    <property type="entry name" value="GH43_C2"/>
</dbReference>
<feature type="coiled-coil region" evidence="7">
    <location>
        <begin position="425"/>
        <end position="452"/>
    </location>
</feature>
<feature type="domain" description="Beta-xylosidase C-terminal Concanavalin A-like" evidence="9">
    <location>
        <begin position="331"/>
        <end position="542"/>
    </location>
</feature>
<dbReference type="InterPro" id="IPR051795">
    <property type="entry name" value="Glycosyl_Hydrlase_43"/>
</dbReference>
<dbReference type="CDD" id="cd09001">
    <property type="entry name" value="GH43_FsAxh1-like"/>
    <property type="match status" value="1"/>
</dbReference>
<dbReference type="Gene3D" id="2.60.120.200">
    <property type="match status" value="1"/>
</dbReference>
<keyword evidence="3 6" id="KW-0326">Glycosidase</keyword>
<dbReference type="AlphaFoldDB" id="A0A1H5XGR1"/>
<dbReference type="PANTHER" id="PTHR42812">
    <property type="entry name" value="BETA-XYLOSIDASE"/>
    <property type="match status" value="1"/>
</dbReference>
<evidence type="ECO:0000256" key="8">
    <source>
        <dbReference type="SAM" id="SignalP"/>
    </source>
</evidence>
<name>A0A1H5XGR1_XYLRU</name>
<feature type="chain" id="PRO_5009289424" evidence="8">
    <location>
        <begin position="24"/>
        <end position="544"/>
    </location>
</feature>
<evidence type="ECO:0000256" key="1">
    <source>
        <dbReference type="ARBA" id="ARBA00009865"/>
    </source>
</evidence>
<reference evidence="10 11" key="1">
    <citation type="submission" date="2016-10" db="EMBL/GenBank/DDBJ databases">
        <authorList>
            <person name="de Groot N.N."/>
        </authorList>
    </citation>
    <scope>NUCLEOTIDE SEQUENCE [LARGE SCALE GENOMIC DNA]</scope>
    <source>
        <strain evidence="10 11">AR32</strain>
    </source>
</reference>
<dbReference type="Gene3D" id="2.115.10.20">
    <property type="entry name" value="Glycosyl hydrolase domain, family 43"/>
    <property type="match status" value="1"/>
</dbReference>
<feature type="active site" description="Proton donor" evidence="4">
    <location>
        <position position="207"/>
    </location>
</feature>
<evidence type="ECO:0000259" key="9">
    <source>
        <dbReference type="Pfam" id="PF17851"/>
    </source>
</evidence>
<dbReference type="Proteomes" id="UP000236735">
    <property type="component" value="Unassembled WGS sequence"/>
</dbReference>
<dbReference type="SUPFAM" id="SSF75005">
    <property type="entry name" value="Arabinanase/levansucrase/invertase"/>
    <property type="match status" value="1"/>
</dbReference>
<dbReference type="GO" id="GO:0004553">
    <property type="term" value="F:hydrolase activity, hydrolyzing O-glycosyl compounds"/>
    <property type="evidence" value="ECO:0007669"/>
    <property type="project" value="InterPro"/>
</dbReference>
<dbReference type="InterPro" id="IPR023296">
    <property type="entry name" value="Glyco_hydro_beta-prop_sf"/>
</dbReference>
<dbReference type="Pfam" id="PF17851">
    <property type="entry name" value="GH43_C2"/>
    <property type="match status" value="1"/>
</dbReference>
<dbReference type="EMBL" id="FNUV01000009">
    <property type="protein sequence ID" value="SEG10932.1"/>
    <property type="molecule type" value="Genomic_DNA"/>
</dbReference>
<keyword evidence="8" id="KW-0732">Signal</keyword>
<evidence type="ECO:0000256" key="7">
    <source>
        <dbReference type="SAM" id="Coils"/>
    </source>
</evidence>
<gene>
    <name evidence="10" type="ORF">SAMN05216354_2805</name>
</gene>
<dbReference type="Pfam" id="PF04616">
    <property type="entry name" value="Glyco_hydro_43"/>
    <property type="match status" value="1"/>
</dbReference>
<dbReference type="GO" id="GO:0005975">
    <property type="term" value="P:carbohydrate metabolic process"/>
    <property type="evidence" value="ECO:0007669"/>
    <property type="project" value="InterPro"/>
</dbReference>
<keyword evidence="7" id="KW-0175">Coiled coil</keyword>
<evidence type="ECO:0000256" key="4">
    <source>
        <dbReference type="PIRSR" id="PIRSR606710-1"/>
    </source>
</evidence>
<dbReference type="PANTHER" id="PTHR42812:SF15">
    <property type="entry name" value="HYDROLASE, PUTATIVE (AFU_ORTHOLOGUE AFUA_2G00930)-RELATED"/>
    <property type="match status" value="1"/>
</dbReference>
<evidence type="ECO:0000256" key="2">
    <source>
        <dbReference type="ARBA" id="ARBA00022801"/>
    </source>
</evidence>
<sequence length="544" mass="62008">MKRFLTHSLMTMLMLAPATQAMADDYLTLHTEKIQNPMLWADVPDPDVIRVGDTFYLVSTTMHLMPGAPIMKSKDLKNWETVGYIFDKLTDSPKYDLQQGTAYGRGQWATSLKYHNGKFYALLAPNEQGAMGDTYIFTADKAEGPWTILSRMRHFHDCSLFFDDDNRVYVIYGTGEMMELKSDLSDVIEGSYQKIFEREEDEKGLLEGSRVIKHNGKYYLLMISHVYAPGKHRREVCYRADDIHGPWEKQVILESEFGGFSYEAQGTIVDTEDGDWYGIIFQDRGGVGRVLTVMPCRWINGWPMLGDENGKVPDTVRPLKSGEPETSIVKSDDFSSDKLGLHWQWNHNPIDKAWSLSERPGYLRLKTSRVVKSIYLAPNTLTQRMEGPKCSGAIAIDLSKMKDGDYAGLAAFNSDTGALTIKKQSKKLVLQMNELKVELSDSNKEVTNVEEKTIESVELKQNKIWLRIDADFGPVKTKGMMPGKDLATFYYSLDGEQWTKIGSDYKMGFDWRRFFMGQKFGIFCYATKKAGGYVDVDVFNYQRN</sequence>
<evidence type="ECO:0000313" key="11">
    <source>
        <dbReference type="Proteomes" id="UP000236735"/>
    </source>
</evidence>
<evidence type="ECO:0000256" key="3">
    <source>
        <dbReference type="ARBA" id="ARBA00023295"/>
    </source>
</evidence>
<dbReference type="SUPFAM" id="SSF49899">
    <property type="entry name" value="Concanavalin A-like lectins/glucanases"/>
    <property type="match status" value="1"/>
</dbReference>
<accession>A0A1H5XGR1</accession>
<feature type="active site" description="Proton acceptor" evidence="4">
    <location>
        <position position="45"/>
    </location>
</feature>